<evidence type="ECO:0000313" key="2">
    <source>
        <dbReference type="Proteomes" id="UP000655751"/>
    </source>
</evidence>
<dbReference type="AlphaFoldDB" id="A0A931IBU8"/>
<organism evidence="1 2">
    <name type="scientific">Nocardia bovistercoris</name>
    <dbReference type="NCBI Taxonomy" id="2785916"/>
    <lineage>
        <taxon>Bacteria</taxon>
        <taxon>Bacillati</taxon>
        <taxon>Actinomycetota</taxon>
        <taxon>Actinomycetes</taxon>
        <taxon>Mycobacteriales</taxon>
        <taxon>Nocardiaceae</taxon>
        <taxon>Nocardia</taxon>
    </lineage>
</organism>
<dbReference type="Pfam" id="PF15698">
    <property type="entry name" value="Phosphatase"/>
    <property type="match status" value="1"/>
</dbReference>
<sequence length="266" mass="28734">MDREALRAQLVRTGIAGEVATPRENNLEHYRRMAAGDPRHQFGLTLRGWTFERTLDTMARLCGVRPDPRYLRGIDTIDPELTVDALEVMGKRIGAAAERRETVMFATGHPGTLMGVYRAIEDRLRAAGCAVSTPSGGWSYAAEEYYGSPYRELSYTGGVAALVNAAGDPAHTHDPQPMRAMLRELANGPRPDLVIADHGWAGAAGEAGIDTVGFADCNDPALFAGQEDGKIVVTVPLDDGIRPAEHYVPLTEYLLARAGFAESGAR</sequence>
<protein>
    <submittedName>
        <fullName evidence="1">Phosphatase</fullName>
    </submittedName>
</protein>
<dbReference type="EMBL" id="JADMLG010000005">
    <property type="protein sequence ID" value="MBH0777643.1"/>
    <property type="molecule type" value="Genomic_DNA"/>
</dbReference>
<reference evidence="1" key="1">
    <citation type="submission" date="2020-11" db="EMBL/GenBank/DDBJ databases">
        <title>Nocardia NEAU-351.nov., a novel actinomycete isolated from the cow dung.</title>
        <authorList>
            <person name="Zhang X."/>
        </authorList>
    </citation>
    <scope>NUCLEOTIDE SEQUENCE</scope>
    <source>
        <strain evidence="1">NEAU-351</strain>
    </source>
</reference>
<keyword evidence="2" id="KW-1185">Reference proteome</keyword>
<proteinExistence type="predicted"/>
<accession>A0A931IBU8</accession>
<name>A0A931IBU8_9NOCA</name>
<dbReference type="Proteomes" id="UP000655751">
    <property type="component" value="Unassembled WGS sequence"/>
</dbReference>
<dbReference type="InterPro" id="IPR031423">
    <property type="entry name" value="Phosphatase_SCO2771"/>
</dbReference>
<evidence type="ECO:0000313" key="1">
    <source>
        <dbReference type="EMBL" id="MBH0777643.1"/>
    </source>
</evidence>
<gene>
    <name evidence="1" type="ORF">IT779_15295</name>
</gene>
<comment type="caution">
    <text evidence="1">The sequence shown here is derived from an EMBL/GenBank/DDBJ whole genome shotgun (WGS) entry which is preliminary data.</text>
</comment>